<sequence>MSENTPLLQNEQDDFASSSSANIGSNKSRPQLRPKNYSYDDGIKRRNLHQPYQSIPAGSAIASERDEAWVKNQKEFISMSSKKASYRKRLAFTCDTSRIGRFWELFDAMLSAMFVILYIWNTQYVKLDTSEEAFPFALQTADFVLATTIFIQYIPHIWLDKEPFQYMINFFSILTWVSVFPVMAAYILTIFDDVMDNTYMGAGILVYIYPLRFIRLHLAVQIVFAPVKSSLFKFSKIMRKGIRLVTAILFTFLTVTAFIHLVTFKQSSDNKDIENISFSDAFYFTVLSSTNGMSTDLVPDSAFTRAVILYVMIAGALFIPTALSELLTLIQERSKYNHSYKGEKYKEHIIVTGNFDATSLFEFLREFFCLDHGLATMNTFVVIMHPDEPDEEIVEFLEDPAFISRVQYIKGTPTWQRSLEKIRADTASAAFLLTKKFSDSGDEDDASQIMRALAIKKYNRRLALYAQVNLPENVPHFDFLAKDVICIDEISMGLMAQSLVVPGFASLVVLLTTSITDNTVRNLLHNAKRKPNLNWAMEYIYGMKHEIYAVTFSEAFVGSTFLECSELIYNRLGAVLFSIGIYKITEGCFPNSQLGSDTSPFQIFLNPQNYKIKGNEIGFVICDNAEISLKMATFTERAKRWYDPYTSVLAKSAHNILSGDNDNSKSKLKDNNNRSLSSFTRVNVDNDDEEAESDLEESEIPLIPLCNAKSNDEILRKNLLKAAANCIDSDDDSEIKDIKDHIIICDQSKDFPENLDIFISVLREKNSVCHGMPIIILSNGKPDDTDKRILKKYGQVYIVKGSPLRRRDLYRVRVNYAKKCVVLSDSTNCEQNLYGTADAASLMIALNIESLTSDCYVLVECIYRETFKMIGESDSVKSDEEDYIQALMRPSFMAGNVFTPCNLDTMLCQCFYNRHIPLIMKHLIFSHDADDDMLSPKIERQLNKERRDSGINSGHLFYVDVPSVFIGQKYIDLYSHLVRAHQAVPLGLYRTVSHKGGPHNYIFVNPDKDTMLRNDDKIYLIASKLPNFMSGTNDPIIIRDEIEF</sequence>
<evidence type="ECO:0000256" key="7">
    <source>
        <dbReference type="ARBA" id="ARBA00022989"/>
    </source>
</evidence>
<dbReference type="InterPro" id="IPR036291">
    <property type="entry name" value="NAD(P)-bd_dom_sf"/>
</dbReference>
<keyword evidence="9 12" id="KW-0472">Membrane</keyword>
<comment type="caution">
    <text evidence="14">The sequence shown here is derived from an EMBL/GenBank/DDBJ whole genome shotgun (WGS) entry which is preliminary data.</text>
</comment>
<dbReference type="PANTHER" id="PTHR10027:SF10">
    <property type="entry name" value="SLOWPOKE 2, ISOFORM D"/>
    <property type="match status" value="1"/>
</dbReference>
<dbReference type="Proteomes" id="UP000265703">
    <property type="component" value="Unassembled WGS sequence"/>
</dbReference>
<gene>
    <name evidence="14" type="ORF">C1645_832978</name>
</gene>
<keyword evidence="8" id="KW-0406">Ion transport</keyword>
<organism evidence="14 15">
    <name type="scientific">Glomus cerebriforme</name>
    <dbReference type="NCBI Taxonomy" id="658196"/>
    <lineage>
        <taxon>Eukaryota</taxon>
        <taxon>Fungi</taxon>
        <taxon>Fungi incertae sedis</taxon>
        <taxon>Mucoromycota</taxon>
        <taxon>Glomeromycotina</taxon>
        <taxon>Glomeromycetes</taxon>
        <taxon>Glomerales</taxon>
        <taxon>Glomeraceae</taxon>
        <taxon>Glomus</taxon>
    </lineage>
</organism>
<feature type="compositionally biased region" description="Low complexity" evidence="11">
    <location>
        <begin position="16"/>
        <end position="28"/>
    </location>
</feature>
<dbReference type="GO" id="GO:0016020">
    <property type="term" value="C:membrane"/>
    <property type="evidence" value="ECO:0007669"/>
    <property type="project" value="UniProtKB-SubCell"/>
</dbReference>
<feature type="transmembrane region" description="Helical" evidence="12">
    <location>
        <begin position="307"/>
        <end position="330"/>
    </location>
</feature>
<protein>
    <recommendedName>
        <fullName evidence="13">RCK N-terminal domain-containing protein</fullName>
    </recommendedName>
</protein>
<keyword evidence="10" id="KW-0407">Ion channel</keyword>
<feature type="domain" description="RCK N-terminal" evidence="13">
    <location>
        <begin position="346"/>
        <end position="492"/>
    </location>
</feature>
<evidence type="ECO:0000256" key="5">
    <source>
        <dbReference type="ARBA" id="ARBA00022826"/>
    </source>
</evidence>
<evidence type="ECO:0000256" key="4">
    <source>
        <dbReference type="ARBA" id="ARBA00022692"/>
    </source>
</evidence>
<feature type="region of interest" description="Disordered" evidence="11">
    <location>
        <begin position="1"/>
        <end position="36"/>
    </location>
</feature>
<feature type="transmembrane region" description="Helical" evidence="12">
    <location>
        <begin position="133"/>
        <end position="154"/>
    </location>
</feature>
<dbReference type="Gene3D" id="3.40.50.720">
    <property type="entry name" value="NAD(P)-binding Rossmann-like Domain"/>
    <property type="match status" value="2"/>
</dbReference>
<dbReference type="GO" id="GO:0005267">
    <property type="term" value="F:potassium channel activity"/>
    <property type="evidence" value="ECO:0007669"/>
    <property type="project" value="UniProtKB-KW"/>
</dbReference>
<evidence type="ECO:0000256" key="9">
    <source>
        <dbReference type="ARBA" id="ARBA00023136"/>
    </source>
</evidence>
<evidence type="ECO:0000259" key="13">
    <source>
        <dbReference type="PROSITE" id="PS51201"/>
    </source>
</evidence>
<dbReference type="EMBL" id="QKYT01000528">
    <property type="protein sequence ID" value="RIA83971.1"/>
    <property type="molecule type" value="Genomic_DNA"/>
</dbReference>
<dbReference type="PROSITE" id="PS51201">
    <property type="entry name" value="RCK_N"/>
    <property type="match status" value="1"/>
</dbReference>
<dbReference type="SUPFAM" id="SSF81324">
    <property type="entry name" value="Voltage-gated potassium channels"/>
    <property type="match status" value="1"/>
</dbReference>
<dbReference type="SUPFAM" id="SSF51735">
    <property type="entry name" value="NAD(P)-binding Rossmann-fold domains"/>
    <property type="match status" value="1"/>
</dbReference>
<dbReference type="STRING" id="658196.A0A397SMC8"/>
<dbReference type="Pfam" id="PF03493">
    <property type="entry name" value="BK_channel_a"/>
    <property type="match status" value="1"/>
</dbReference>
<dbReference type="InterPro" id="IPR047871">
    <property type="entry name" value="K_chnl_Slo-like"/>
</dbReference>
<dbReference type="Gene3D" id="1.10.287.70">
    <property type="match status" value="1"/>
</dbReference>
<evidence type="ECO:0000256" key="11">
    <source>
        <dbReference type="SAM" id="MobiDB-lite"/>
    </source>
</evidence>
<evidence type="ECO:0000256" key="6">
    <source>
        <dbReference type="ARBA" id="ARBA00022958"/>
    </source>
</evidence>
<evidence type="ECO:0000256" key="10">
    <source>
        <dbReference type="ARBA" id="ARBA00023303"/>
    </source>
</evidence>
<evidence type="ECO:0000256" key="8">
    <source>
        <dbReference type="ARBA" id="ARBA00023065"/>
    </source>
</evidence>
<keyword evidence="7 12" id="KW-1133">Transmembrane helix</keyword>
<feature type="compositionally biased region" description="Polar residues" evidence="11">
    <location>
        <begin position="1"/>
        <end position="10"/>
    </location>
</feature>
<evidence type="ECO:0000256" key="2">
    <source>
        <dbReference type="ARBA" id="ARBA00022448"/>
    </source>
</evidence>
<dbReference type="PANTHER" id="PTHR10027">
    <property type="entry name" value="CALCIUM-ACTIVATED POTASSIUM CHANNEL ALPHA CHAIN"/>
    <property type="match status" value="1"/>
</dbReference>
<evidence type="ECO:0000256" key="12">
    <source>
        <dbReference type="SAM" id="Phobius"/>
    </source>
</evidence>
<reference evidence="14 15" key="1">
    <citation type="submission" date="2018-06" db="EMBL/GenBank/DDBJ databases">
        <title>Comparative genomics reveals the genomic features of Rhizophagus irregularis, R. cerebriforme, R. diaphanum and Gigaspora rosea, and their symbiotic lifestyle signature.</title>
        <authorList>
            <person name="Morin E."/>
            <person name="San Clemente H."/>
            <person name="Chen E.C.H."/>
            <person name="De La Providencia I."/>
            <person name="Hainaut M."/>
            <person name="Kuo A."/>
            <person name="Kohler A."/>
            <person name="Murat C."/>
            <person name="Tang N."/>
            <person name="Roy S."/>
            <person name="Loubradou J."/>
            <person name="Henrissat B."/>
            <person name="Grigoriev I.V."/>
            <person name="Corradi N."/>
            <person name="Roux C."/>
            <person name="Martin F.M."/>
        </authorList>
    </citation>
    <scope>NUCLEOTIDE SEQUENCE [LARGE SCALE GENOMIC DNA]</scope>
    <source>
        <strain evidence="14 15">DAOM 227022</strain>
    </source>
</reference>
<keyword evidence="5" id="KW-0631">Potassium channel</keyword>
<accession>A0A397SMC8</accession>
<keyword evidence="4 12" id="KW-0812">Transmembrane</keyword>
<feature type="transmembrane region" description="Helical" evidence="12">
    <location>
        <begin position="166"/>
        <end position="187"/>
    </location>
</feature>
<comment type="subcellular location">
    <subcellularLocation>
        <location evidence="1">Membrane</location>
        <topology evidence="1">Multi-pass membrane protein</topology>
    </subcellularLocation>
</comment>
<feature type="transmembrane region" description="Helical" evidence="12">
    <location>
        <begin position="199"/>
        <end position="220"/>
    </location>
</feature>
<name>A0A397SMC8_9GLOM</name>
<keyword evidence="3" id="KW-0633">Potassium transport</keyword>
<dbReference type="Pfam" id="PF22614">
    <property type="entry name" value="Slo-like_RCK"/>
    <property type="match status" value="2"/>
</dbReference>
<evidence type="ECO:0000256" key="3">
    <source>
        <dbReference type="ARBA" id="ARBA00022538"/>
    </source>
</evidence>
<keyword evidence="15" id="KW-1185">Reference proteome</keyword>
<dbReference type="InterPro" id="IPR003148">
    <property type="entry name" value="RCK_N"/>
</dbReference>
<dbReference type="AlphaFoldDB" id="A0A397SMC8"/>
<dbReference type="OrthoDB" id="297496at2759"/>
<dbReference type="InterPro" id="IPR003929">
    <property type="entry name" value="K_chnl_BK_asu"/>
</dbReference>
<evidence type="ECO:0000256" key="1">
    <source>
        <dbReference type="ARBA" id="ARBA00004141"/>
    </source>
</evidence>
<evidence type="ECO:0000313" key="14">
    <source>
        <dbReference type="EMBL" id="RIA83971.1"/>
    </source>
</evidence>
<keyword evidence="2" id="KW-0813">Transport</keyword>
<feature type="transmembrane region" description="Helical" evidence="12">
    <location>
        <begin position="102"/>
        <end position="121"/>
    </location>
</feature>
<proteinExistence type="predicted"/>
<keyword evidence="6" id="KW-0630">Potassium</keyword>
<feature type="transmembrane region" description="Helical" evidence="12">
    <location>
        <begin position="241"/>
        <end position="262"/>
    </location>
</feature>
<feature type="transmembrane region" description="Helical" evidence="12">
    <location>
        <begin position="499"/>
        <end position="516"/>
    </location>
</feature>
<evidence type="ECO:0000313" key="15">
    <source>
        <dbReference type="Proteomes" id="UP000265703"/>
    </source>
</evidence>